<sequence length="303" mass="35211">MGVLKNLHAMTKSEQKEFFNSFDQVLFEVKDSIDAKVNISLDKLNTIKCFGDIQKHVSYLTNNSGTKAETVLDFLHQQNIVTQREDVFRPIDSVIAYFKNKGFKKEIFVIGPSLLKQELEHAGFDLAEEVPTEIEKSFDGVFVNNKDHSNVEAVILDHNFNVSFIMLQKALWCLLKPNCELITINPEKEIVTDHGSIIGTYYFAKTLRDITKKVDVNLGQSSVYYHKAISRKFQTTDPKRILYIRELDTKFKEIEIKENFQEILVIHGTDKEKEDELKKHRNSNCQYYVDNWDTLNKIIRGMY</sequence>
<dbReference type="OrthoDB" id="413953at2759"/>
<dbReference type="InterPro" id="IPR036412">
    <property type="entry name" value="HAD-like_sf"/>
</dbReference>
<dbReference type="InterPro" id="IPR006357">
    <property type="entry name" value="HAD-SF_hydro_IIA"/>
</dbReference>
<dbReference type="Pfam" id="PF13344">
    <property type="entry name" value="Hydrolase_6"/>
    <property type="match status" value="1"/>
</dbReference>
<dbReference type="PANTHER" id="PTHR19288">
    <property type="entry name" value="4-NITROPHENYLPHOSPHATASE-RELATED"/>
    <property type="match status" value="1"/>
</dbReference>
<protein>
    <submittedName>
        <fullName evidence="1">Uncharacterized protein</fullName>
    </submittedName>
</protein>
<reference evidence="1" key="1">
    <citation type="submission" date="2022-01" db="EMBL/GenBank/DDBJ databases">
        <authorList>
            <person name="King R."/>
        </authorList>
    </citation>
    <scope>NUCLEOTIDE SEQUENCE</scope>
</reference>
<dbReference type="GO" id="GO:0005737">
    <property type="term" value="C:cytoplasm"/>
    <property type="evidence" value="ECO:0007669"/>
    <property type="project" value="TreeGrafter"/>
</dbReference>
<dbReference type="GO" id="GO:0016791">
    <property type="term" value="F:phosphatase activity"/>
    <property type="evidence" value="ECO:0007669"/>
    <property type="project" value="TreeGrafter"/>
</dbReference>
<dbReference type="SUPFAM" id="SSF56784">
    <property type="entry name" value="HAD-like"/>
    <property type="match status" value="1"/>
</dbReference>
<gene>
    <name evidence="1" type="ORF">DIABBA_LOCUS8929</name>
</gene>
<keyword evidence="2" id="KW-1185">Reference proteome</keyword>
<dbReference type="Proteomes" id="UP001153709">
    <property type="component" value="Chromosome 6"/>
</dbReference>
<dbReference type="InterPro" id="IPR023214">
    <property type="entry name" value="HAD_sf"/>
</dbReference>
<proteinExistence type="predicted"/>
<name>A0A9N9XE37_DIABA</name>
<dbReference type="PANTHER" id="PTHR19288:SF4">
    <property type="entry name" value="RE04130P-RELATED"/>
    <property type="match status" value="1"/>
</dbReference>
<accession>A0A9N9XE37</accession>
<evidence type="ECO:0000313" key="2">
    <source>
        <dbReference type="Proteomes" id="UP001153709"/>
    </source>
</evidence>
<evidence type="ECO:0000313" key="1">
    <source>
        <dbReference type="EMBL" id="CAG9835765.1"/>
    </source>
</evidence>
<organism evidence="1 2">
    <name type="scientific">Diabrotica balteata</name>
    <name type="common">Banded cucumber beetle</name>
    <dbReference type="NCBI Taxonomy" id="107213"/>
    <lineage>
        <taxon>Eukaryota</taxon>
        <taxon>Metazoa</taxon>
        <taxon>Ecdysozoa</taxon>
        <taxon>Arthropoda</taxon>
        <taxon>Hexapoda</taxon>
        <taxon>Insecta</taxon>
        <taxon>Pterygota</taxon>
        <taxon>Neoptera</taxon>
        <taxon>Endopterygota</taxon>
        <taxon>Coleoptera</taxon>
        <taxon>Polyphaga</taxon>
        <taxon>Cucujiformia</taxon>
        <taxon>Chrysomeloidea</taxon>
        <taxon>Chrysomelidae</taxon>
        <taxon>Galerucinae</taxon>
        <taxon>Diabroticina</taxon>
        <taxon>Diabroticites</taxon>
        <taxon>Diabrotica</taxon>
    </lineage>
</organism>
<dbReference type="EMBL" id="OU898281">
    <property type="protein sequence ID" value="CAG9835765.1"/>
    <property type="molecule type" value="Genomic_DNA"/>
</dbReference>
<dbReference type="AlphaFoldDB" id="A0A9N9XE37"/>
<dbReference type="Gene3D" id="3.40.50.1000">
    <property type="entry name" value="HAD superfamily/HAD-like"/>
    <property type="match status" value="2"/>
</dbReference>